<keyword evidence="8" id="KW-1185">Reference proteome</keyword>
<dbReference type="InterPro" id="IPR035966">
    <property type="entry name" value="PKF_sf"/>
</dbReference>
<keyword evidence="3" id="KW-0479">Metal-binding</keyword>
<evidence type="ECO:0000256" key="5">
    <source>
        <dbReference type="ARBA" id="ARBA00022842"/>
    </source>
</evidence>
<proteinExistence type="predicted"/>
<dbReference type="Gene3D" id="3.40.50.460">
    <property type="entry name" value="Phosphofructokinase domain"/>
    <property type="match status" value="1"/>
</dbReference>
<accession>A0ABT9YZH1</accession>
<evidence type="ECO:0000256" key="2">
    <source>
        <dbReference type="ARBA" id="ARBA00022679"/>
    </source>
</evidence>
<dbReference type="SUPFAM" id="SSF53784">
    <property type="entry name" value="Phosphofructokinase"/>
    <property type="match status" value="1"/>
</dbReference>
<organism evidence="7 8">
    <name type="scientific">Metabacillus niabensis</name>
    <dbReference type="NCBI Taxonomy" id="324854"/>
    <lineage>
        <taxon>Bacteria</taxon>
        <taxon>Bacillati</taxon>
        <taxon>Bacillota</taxon>
        <taxon>Bacilli</taxon>
        <taxon>Bacillales</taxon>
        <taxon>Bacillaceae</taxon>
        <taxon>Metabacillus</taxon>
    </lineage>
</organism>
<evidence type="ECO:0000256" key="3">
    <source>
        <dbReference type="ARBA" id="ARBA00022723"/>
    </source>
</evidence>
<dbReference type="InterPro" id="IPR000023">
    <property type="entry name" value="Phosphofructokinase_dom"/>
</dbReference>
<dbReference type="RefSeq" id="WP_174881034.1">
    <property type="nucleotide sequence ID" value="NZ_CADEPK010000300.1"/>
</dbReference>
<name>A0ABT9YZH1_9BACI</name>
<dbReference type="PANTHER" id="PTHR13697">
    <property type="entry name" value="PHOSPHOFRUCTOKINASE"/>
    <property type="match status" value="1"/>
</dbReference>
<dbReference type="EMBL" id="JAUSTZ010000003">
    <property type="protein sequence ID" value="MDQ0225406.1"/>
    <property type="molecule type" value="Genomic_DNA"/>
</dbReference>
<dbReference type="EC" id="2.7.1.11" evidence="7"/>
<keyword evidence="4" id="KW-0418">Kinase</keyword>
<dbReference type="Proteomes" id="UP001232245">
    <property type="component" value="Unassembled WGS sequence"/>
</dbReference>
<evidence type="ECO:0000313" key="8">
    <source>
        <dbReference type="Proteomes" id="UP001232245"/>
    </source>
</evidence>
<evidence type="ECO:0000259" key="6">
    <source>
        <dbReference type="Pfam" id="PF00365"/>
    </source>
</evidence>
<dbReference type="Gene3D" id="3.40.50.450">
    <property type="match status" value="1"/>
</dbReference>
<dbReference type="PANTHER" id="PTHR13697:SF4">
    <property type="entry name" value="ATP-DEPENDENT 6-PHOSPHOFRUCTOKINASE"/>
    <property type="match status" value="1"/>
</dbReference>
<evidence type="ECO:0000256" key="1">
    <source>
        <dbReference type="ARBA" id="ARBA00002659"/>
    </source>
</evidence>
<keyword evidence="5" id="KW-0460">Magnesium</keyword>
<comment type="function">
    <text evidence="1">Catalyzes the phosphorylation of D-fructose 6-phosphate to fructose 1,6-bisphosphate by ATP, the first committing step of glycolysis.</text>
</comment>
<keyword evidence="2 7" id="KW-0808">Transferase</keyword>
<evidence type="ECO:0000313" key="7">
    <source>
        <dbReference type="EMBL" id="MDQ0225406.1"/>
    </source>
</evidence>
<dbReference type="Pfam" id="PF00365">
    <property type="entry name" value="PFK"/>
    <property type="match status" value="1"/>
</dbReference>
<evidence type="ECO:0000256" key="4">
    <source>
        <dbReference type="ARBA" id="ARBA00022777"/>
    </source>
</evidence>
<sequence>MKIGLVHLGLASAGTSLIVRPLIDGLAKQGETVFGLEYNKFSKRIELNDLTVKNSTSQLSSHRNVLTSFPIEAWNEHTKEISEELSALDKIIVLGGNEAKNISFTANHLYVPVSIFNNIKGNQFTLGYDTALNSIVECIESVRDTASSLLYGKVRLFNIQIPGQGISALLTNSALAVEAEVVDNVSEEKIAQLKEHIRNKEANDETYTFFLMNESVDPNALAVHFQDFDLDWKVVEIEESQCGGPYPTAIDRLLANQLKKAVLEWTLSNQPSGQLLIQEGRVLFDEAVKVN</sequence>
<dbReference type="GO" id="GO:0003872">
    <property type="term" value="F:6-phosphofructokinase activity"/>
    <property type="evidence" value="ECO:0007669"/>
    <property type="project" value="UniProtKB-EC"/>
</dbReference>
<protein>
    <submittedName>
        <fullName evidence="7">6-phosphofructokinase 1</fullName>
        <ecNumber evidence="7">2.7.1.11</ecNumber>
    </submittedName>
</protein>
<reference evidence="7 8" key="1">
    <citation type="submission" date="2023-07" db="EMBL/GenBank/DDBJ databases">
        <title>Genomic Encyclopedia of Type Strains, Phase IV (KMG-IV): sequencing the most valuable type-strain genomes for metagenomic binning, comparative biology and taxonomic classification.</title>
        <authorList>
            <person name="Goeker M."/>
        </authorList>
    </citation>
    <scope>NUCLEOTIDE SEQUENCE [LARGE SCALE GENOMIC DNA]</scope>
    <source>
        <strain evidence="7 8">DSM 17723</strain>
    </source>
</reference>
<feature type="domain" description="Phosphofructokinase" evidence="6">
    <location>
        <begin position="2"/>
        <end position="264"/>
    </location>
</feature>
<comment type="caution">
    <text evidence="7">The sequence shown here is derived from an EMBL/GenBank/DDBJ whole genome shotgun (WGS) entry which is preliminary data.</text>
</comment>
<gene>
    <name evidence="7" type="ORF">J2S02_001750</name>
</gene>